<sequence length="150" mass="16322">MLCATVLSSVALCMVSLPPGTFNPVPYISNPSKSSWSHYDLPSVGTTFFCQVIFAGFIGLDLSRGLSLNVARVFSVQNQCTIANYMIPVEHLNQYMHIPSEADLVIEDNRPPTNWPAVGKVEVQDLQMLVLCGISCTFQGGHQICIVGVC</sequence>
<evidence type="ECO:0000313" key="1">
    <source>
        <dbReference type="EMBL" id="KAI4324894.1"/>
    </source>
</evidence>
<gene>
    <name evidence="1" type="ORF">MLD38_030338</name>
</gene>
<keyword evidence="2" id="KW-1185">Reference proteome</keyword>
<proteinExistence type="predicted"/>
<comment type="caution">
    <text evidence="1">The sequence shown here is derived from an EMBL/GenBank/DDBJ whole genome shotgun (WGS) entry which is preliminary data.</text>
</comment>
<protein>
    <submittedName>
        <fullName evidence="1">Uncharacterized protein</fullName>
    </submittedName>
</protein>
<reference evidence="2" key="1">
    <citation type="journal article" date="2023" name="Front. Plant Sci.">
        <title>Chromosomal-level genome assembly of Melastoma candidum provides insights into trichome evolution.</title>
        <authorList>
            <person name="Zhong Y."/>
            <person name="Wu W."/>
            <person name="Sun C."/>
            <person name="Zou P."/>
            <person name="Liu Y."/>
            <person name="Dai S."/>
            <person name="Zhou R."/>
        </authorList>
    </citation>
    <scope>NUCLEOTIDE SEQUENCE [LARGE SCALE GENOMIC DNA]</scope>
</reference>
<dbReference type="Proteomes" id="UP001057402">
    <property type="component" value="Chromosome 9"/>
</dbReference>
<dbReference type="EMBL" id="CM042888">
    <property type="protein sequence ID" value="KAI4324894.1"/>
    <property type="molecule type" value="Genomic_DNA"/>
</dbReference>
<evidence type="ECO:0000313" key="2">
    <source>
        <dbReference type="Proteomes" id="UP001057402"/>
    </source>
</evidence>
<name>A0ACB9MNF8_9MYRT</name>
<accession>A0ACB9MNF8</accession>
<organism evidence="1 2">
    <name type="scientific">Melastoma candidum</name>
    <dbReference type="NCBI Taxonomy" id="119954"/>
    <lineage>
        <taxon>Eukaryota</taxon>
        <taxon>Viridiplantae</taxon>
        <taxon>Streptophyta</taxon>
        <taxon>Embryophyta</taxon>
        <taxon>Tracheophyta</taxon>
        <taxon>Spermatophyta</taxon>
        <taxon>Magnoliopsida</taxon>
        <taxon>eudicotyledons</taxon>
        <taxon>Gunneridae</taxon>
        <taxon>Pentapetalae</taxon>
        <taxon>rosids</taxon>
        <taxon>malvids</taxon>
        <taxon>Myrtales</taxon>
        <taxon>Melastomataceae</taxon>
        <taxon>Melastomatoideae</taxon>
        <taxon>Melastomateae</taxon>
        <taxon>Melastoma</taxon>
    </lineage>
</organism>